<dbReference type="Gene3D" id="1.20.1250.20">
    <property type="entry name" value="MFS general substrate transporter like domains"/>
    <property type="match status" value="1"/>
</dbReference>
<dbReference type="PANTHER" id="PTHR23513">
    <property type="entry name" value="INTEGRAL MEMBRANE EFFLUX PROTEIN-RELATED"/>
    <property type="match status" value="1"/>
</dbReference>
<accession>A0ABX8BTJ6</accession>
<name>A0ABX8BTJ6_9ACTN</name>
<comment type="subcellular location">
    <subcellularLocation>
        <location evidence="1">Cell membrane</location>
        <topology evidence="1">Multi-pass membrane protein</topology>
    </subcellularLocation>
</comment>
<keyword evidence="2" id="KW-1003">Cell membrane</keyword>
<feature type="transmembrane region" description="Helical" evidence="6">
    <location>
        <begin position="46"/>
        <end position="64"/>
    </location>
</feature>
<gene>
    <name evidence="7" type="ORF">KGD84_09210</name>
</gene>
<keyword evidence="5 6" id="KW-0472">Membrane</keyword>
<dbReference type="InterPro" id="IPR036259">
    <property type="entry name" value="MFS_trans_sf"/>
</dbReference>
<feature type="transmembrane region" description="Helical" evidence="6">
    <location>
        <begin position="310"/>
        <end position="332"/>
    </location>
</feature>
<dbReference type="Pfam" id="PF07690">
    <property type="entry name" value="MFS_1"/>
    <property type="match status" value="1"/>
</dbReference>
<organism evidence="7 8">
    <name type="scientific">Nocardiopsis changdeensis</name>
    <dbReference type="NCBI Taxonomy" id="2831969"/>
    <lineage>
        <taxon>Bacteria</taxon>
        <taxon>Bacillati</taxon>
        <taxon>Actinomycetota</taxon>
        <taxon>Actinomycetes</taxon>
        <taxon>Streptosporangiales</taxon>
        <taxon>Nocardiopsidaceae</taxon>
        <taxon>Nocardiopsis</taxon>
    </lineage>
</organism>
<dbReference type="SUPFAM" id="SSF103473">
    <property type="entry name" value="MFS general substrate transporter"/>
    <property type="match status" value="1"/>
</dbReference>
<evidence type="ECO:0000313" key="7">
    <source>
        <dbReference type="EMBL" id="QUX24427.1"/>
    </source>
</evidence>
<feature type="transmembrane region" description="Helical" evidence="6">
    <location>
        <begin position="344"/>
        <end position="369"/>
    </location>
</feature>
<dbReference type="EMBL" id="CP074133">
    <property type="protein sequence ID" value="QUX24427.1"/>
    <property type="molecule type" value="Genomic_DNA"/>
</dbReference>
<evidence type="ECO:0000256" key="6">
    <source>
        <dbReference type="SAM" id="Phobius"/>
    </source>
</evidence>
<evidence type="ECO:0000256" key="4">
    <source>
        <dbReference type="ARBA" id="ARBA00022989"/>
    </source>
</evidence>
<evidence type="ECO:0000256" key="5">
    <source>
        <dbReference type="ARBA" id="ARBA00023136"/>
    </source>
</evidence>
<feature type="transmembrane region" description="Helical" evidence="6">
    <location>
        <begin position="285"/>
        <end position="304"/>
    </location>
</feature>
<feature type="transmembrane region" description="Helical" evidence="6">
    <location>
        <begin position="102"/>
        <end position="124"/>
    </location>
</feature>
<feature type="transmembrane region" description="Helical" evidence="6">
    <location>
        <begin position="12"/>
        <end position="34"/>
    </location>
</feature>
<keyword evidence="3 6" id="KW-0812">Transmembrane</keyword>
<dbReference type="PANTHER" id="PTHR23513:SF6">
    <property type="entry name" value="MAJOR FACILITATOR SUPERFAMILY ASSOCIATED DOMAIN-CONTAINING PROTEIN"/>
    <property type="match status" value="1"/>
</dbReference>
<proteinExistence type="predicted"/>
<evidence type="ECO:0000313" key="8">
    <source>
        <dbReference type="Proteomes" id="UP000676079"/>
    </source>
</evidence>
<evidence type="ECO:0000256" key="2">
    <source>
        <dbReference type="ARBA" id="ARBA00022475"/>
    </source>
</evidence>
<keyword evidence="8" id="KW-1185">Reference proteome</keyword>
<dbReference type="Proteomes" id="UP000676079">
    <property type="component" value="Chromosome"/>
</dbReference>
<dbReference type="RefSeq" id="WP_220559844.1">
    <property type="nucleotide sequence ID" value="NZ_CP074133.1"/>
</dbReference>
<feature type="transmembrane region" description="Helical" evidence="6">
    <location>
        <begin position="375"/>
        <end position="393"/>
    </location>
</feature>
<dbReference type="InterPro" id="IPR011701">
    <property type="entry name" value="MFS"/>
</dbReference>
<feature type="transmembrane region" description="Helical" evidence="6">
    <location>
        <begin position="227"/>
        <end position="246"/>
    </location>
</feature>
<evidence type="ECO:0000256" key="1">
    <source>
        <dbReference type="ARBA" id="ARBA00004651"/>
    </source>
</evidence>
<feature type="transmembrane region" description="Helical" evidence="6">
    <location>
        <begin position="252"/>
        <end position="273"/>
    </location>
</feature>
<sequence>MSRQGPGGAFGWLWAGFAVSTAGTWLAFGAFPLIAVTVLRAGPAQVSALAAAGTAAGALLALPLGPWAERRRKRPVMIGADAVRCAALLSVPAAYWCGLLTYTQLLVVSVVTAAAGITFTSVGGAHLKQIVRPEHLVVAHGRFEATTWTATTVGPVAGGAAVGLLGPVATVAANALGFLASALAVAAIRDREEPPARPEPARAADLVRGWRFVHADPVLRPLFRNTVAVNALIMATEPLLAVLLLGELGWSAWQYGLALGLPCLGGLCGARLAPRLEARYGRRRVLRAAGTLRAVWPLGLVPVVPGPAGMVLVIAVQAAMITCIGVFNPLFAAERLRRVPAERAARVLVAWNVTRAVVVAAVTALWGLLAAVTGARSAIAAAGVLLLLTPLLLSAGARAPGRRAAGGPGA</sequence>
<protein>
    <submittedName>
        <fullName evidence="7">MFS transporter</fullName>
    </submittedName>
</protein>
<dbReference type="CDD" id="cd06173">
    <property type="entry name" value="MFS_MefA_like"/>
    <property type="match status" value="1"/>
</dbReference>
<keyword evidence="4 6" id="KW-1133">Transmembrane helix</keyword>
<reference evidence="7 8" key="1">
    <citation type="submission" date="2021-05" db="EMBL/GenBank/DDBJ databases">
        <title>Direct Submission.</title>
        <authorList>
            <person name="Li K."/>
            <person name="Gao J."/>
        </authorList>
    </citation>
    <scope>NUCLEOTIDE SEQUENCE [LARGE SCALE GENOMIC DNA]</scope>
    <source>
        <strain evidence="7 8">Mg02</strain>
    </source>
</reference>
<evidence type="ECO:0000256" key="3">
    <source>
        <dbReference type="ARBA" id="ARBA00022692"/>
    </source>
</evidence>